<dbReference type="Proteomes" id="UP000008237">
    <property type="component" value="Unassembled WGS sequence"/>
</dbReference>
<dbReference type="OrthoDB" id="5835829at2759"/>
<keyword evidence="5" id="KW-1185">Reference proteome</keyword>
<reference evidence="4 5" key="1">
    <citation type="journal article" date="2010" name="Science">
        <title>Genomic comparison of the ants Camponotus floridanus and Harpegnathos saltator.</title>
        <authorList>
            <person name="Bonasio R."/>
            <person name="Zhang G."/>
            <person name="Ye C."/>
            <person name="Mutti N.S."/>
            <person name="Fang X."/>
            <person name="Qin N."/>
            <person name="Donahue G."/>
            <person name="Yang P."/>
            <person name="Li Q."/>
            <person name="Li C."/>
            <person name="Zhang P."/>
            <person name="Huang Z."/>
            <person name="Berger S.L."/>
            <person name="Reinberg D."/>
            <person name="Wang J."/>
            <person name="Liebig J."/>
        </authorList>
    </citation>
    <scope>NUCLEOTIDE SEQUENCE [LARGE SCALE GENOMIC DNA]</scope>
    <source>
        <strain evidence="4 5">R22 G/1</strain>
    </source>
</reference>
<gene>
    <name evidence="4" type="ORF">EAI_16638</name>
</gene>
<name>E2BS75_HARSA</name>
<dbReference type="InterPro" id="IPR002213">
    <property type="entry name" value="UDP_glucos_trans"/>
</dbReference>
<sequence length="144" mass="15866">MFLAGGDAADSFIYVSLGTNIDTTDLSGEIIRNLTEVFSALSCKALWKTKGQHARSNLASNIFTAKWPPLTHPNIQAFVYHGGLRSAEKAVHYAAPLTGIPFLYNQDYRIYYLTSLGAARHLDISACSKEDINNAIRDLLSDTR</sequence>
<dbReference type="PANTHER" id="PTHR48043">
    <property type="entry name" value="EG:EG0003.4 PROTEIN-RELATED"/>
    <property type="match status" value="1"/>
</dbReference>
<evidence type="ECO:0000256" key="1">
    <source>
        <dbReference type="ARBA" id="ARBA00009995"/>
    </source>
</evidence>
<accession>E2BS75</accession>
<dbReference type="EMBL" id="GL450151">
    <property type="protein sequence ID" value="EFN81467.1"/>
    <property type="molecule type" value="Genomic_DNA"/>
</dbReference>
<dbReference type="PANTHER" id="PTHR48043:SF159">
    <property type="entry name" value="EG:EG0003.4 PROTEIN-RELATED"/>
    <property type="match status" value="1"/>
</dbReference>
<dbReference type="InParanoid" id="E2BS75"/>
<dbReference type="InterPro" id="IPR050271">
    <property type="entry name" value="UDP-glycosyltransferase"/>
</dbReference>
<dbReference type="SUPFAM" id="SSF53756">
    <property type="entry name" value="UDP-Glycosyltransferase/glycogen phosphorylase"/>
    <property type="match status" value="1"/>
</dbReference>
<evidence type="ECO:0000313" key="5">
    <source>
        <dbReference type="Proteomes" id="UP000008237"/>
    </source>
</evidence>
<evidence type="ECO:0000256" key="3">
    <source>
        <dbReference type="ARBA" id="ARBA00022679"/>
    </source>
</evidence>
<dbReference type="GO" id="GO:0008194">
    <property type="term" value="F:UDP-glycosyltransferase activity"/>
    <property type="evidence" value="ECO:0007669"/>
    <property type="project" value="InterPro"/>
</dbReference>
<dbReference type="AlphaFoldDB" id="E2BS75"/>
<dbReference type="Pfam" id="PF00201">
    <property type="entry name" value="UDPGT"/>
    <property type="match status" value="1"/>
</dbReference>
<keyword evidence="2" id="KW-0328">Glycosyltransferase</keyword>
<protein>
    <submittedName>
        <fullName evidence="4">Ecdysteroid UDP-glucosyltransferase</fullName>
    </submittedName>
</protein>
<proteinExistence type="inferred from homology"/>
<comment type="similarity">
    <text evidence="1">Belongs to the UDP-glycosyltransferase family.</text>
</comment>
<evidence type="ECO:0000313" key="4">
    <source>
        <dbReference type="EMBL" id="EFN81467.1"/>
    </source>
</evidence>
<dbReference type="Gene3D" id="3.40.50.2000">
    <property type="entry name" value="Glycogen Phosphorylase B"/>
    <property type="match status" value="1"/>
</dbReference>
<keyword evidence="3 4" id="KW-0808">Transferase</keyword>
<evidence type="ECO:0000256" key="2">
    <source>
        <dbReference type="ARBA" id="ARBA00022676"/>
    </source>
</evidence>
<organism evidence="5">
    <name type="scientific">Harpegnathos saltator</name>
    <name type="common">Jerdon's jumping ant</name>
    <dbReference type="NCBI Taxonomy" id="610380"/>
    <lineage>
        <taxon>Eukaryota</taxon>
        <taxon>Metazoa</taxon>
        <taxon>Ecdysozoa</taxon>
        <taxon>Arthropoda</taxon>
        <taxon>Hexapoda</taxon>
        <taxon>Insecta</taxon>
        <taxon>Pterygota</taxon>
        <taxon>Neoptera</taxon>
        <taxon>Endopterygota</taxon>
        <taxon>Hymenoptera</taxon>
        <taxon>Apocrita</taxon>
        <taxon>Aculeata</taxon>
        <taxon>Formicoidea</taxon>
        <taxon>Formicidae</taxon>
        <taxon>Ponerinae</taxon>
        <taxon>Ponerini</taxon>
        <taxon>Harpegnathos</taxon>
    </lineage>
</organism>